<dbReference type="Proteomes" id="UP000622687">
    <property type="component" value="Unassembled WGS sequence"/>
</dbReference>
<keyword evidence="2" id="KW-0378">Hydrolase</keyword>
<evidence type="ECO:0000313" key="3">
    <source>
        <dbReference type="Proteomes" id="UP000622687"/>
    </source>
</evidence>
<feature type="domain" description="Serine aminopeptidase S33" evidence="1">
    <location>
        <begin position="45"/>
        <end position="156"/>
    </location>
</feature>
<sequence length="281" mass="31376">MNLEALCSDPLEVDEKYPATLECFTFSSNGYNVNSMLYIAQGEGPHATIILLHGFPGHEKNIDLAQIFRRAGYNVMIFHYRGSWGSEGTYSISNVLEDAEAAIDFLRSEKCKKSYRVDSEEIILIGHSVGGFTALMTAANHPEIRLVASLAGFNIGVYGDMIFGSNKLIKDAAAQWEDSIPPLKGITAEEFLVDAVENREKWNLKNIAEKLKSHSILMVAGSRDDVSIINEHHESLVNTIQKHEINDLKNIVLNADHSFSDKRIALGKIVLSWLLEQREKK</sequence>
<evidence type="ECO:0000259" key="1">
    <source>
        <dbReference type="Pfam" id="PF12146"/>
    </source>
</evidence>
<dbReference type="SUPFAM" id="SSF53474">
    <property type="entry name" value="alpha/beta-Hydrolases"/>
    <property type="match status" value="1"/>
</dbReference>
<evidence type="ECO:0000313" key="2">
    <source>
        <dbReference type="EMBL" id="MBI6874302.1"/>
    </source>
</evidence>
<organism evidence="2 3">
    <name type="scientific">Clostridium aciditolerans</name>
    <dbReference type="NCBI Taxonomy" id="339861"/>
    <lineage>
        <taxon>Bacteria</taxon>
        <taxon>Bacillati</taxon>
        <taxon>Bacillota</taxon>
        <taxon>Clostridia</taxon>
        <taxon>Eubacteriales</taxon>
        <taxon>Clostridiaceae</taxon>
        <taxon>Clostridium</taxon>
    </lineage>
</organism>
<comment type="caution">
    <text evidence="2">The sequence shown here is derived from an EMBL/GenBank/DDBJ whole genome shotgun (WGS) entry which is preliminary data.</text>
</comment>
<dbReference type="RefSeq" id="WP_211143696.1">
    <property type="nucleotide sequence ID" value="NZ_JAEEGB010000024.1"/>
</dbReference>
<dbReference type="PANTHER" id="PTHR12277">
    <property type="entry name" value="ALPHA/BETA HYDROLASE DOMAIN-CONTAINING PROTEIN"/>
    <property type="match status" value="1"/>
</dbReference>
<dbReference type="GO" id="GO:0016787">
    <property type="term" value="F:hydrolase activity"/>
    <property type="evidence" value="ECO:0007669"/>
    <property type="project" value="UniProtKB-KW"/>
</dbReference>
<reference evidence="2" key="1">
    <citation type="submission" date="2020-12" db="EMBL/GenBank/DDBJ databases">
        <title>Clostridium thailandense sp. nov., a novel acetogenic bacterium isolated from peat land soil in Thailand.</title>
        <authorList>
            <person name="Chaikitkaew S."/>
            <person name="Birkeland N.K."/>
        </authorList>
    </citation>
    <scope>NUCLEOTIDE SEQUENCE</scope>
    <source>
        <strain evidence="2">DSM 17425</strain>
    </source>
</reference>
<dbReference type="InterPro" id="IPR029058">
    <property type="entry name" value="AB_hydrolase_fold"/>
</dbReference>
<dbReference type="InterPro" id="IPR022742">
    <property type="entry name" value="Hydrolase_4"/>
</dbReference>
<dbReference type="AlphaFoldDB" id="A0A934M4J0"/>
<name>A0A934M4J0_9CLOT</name>
<accession>A0A934M4J0</accession>
<proteinExistence type="predicted"/>
<dbReference type="Pfam" id="PF12146">
    <property type="entry name" value="Hydrolase_4"/>
    <property type="match status" value="1"/>
</dbReference>
<protein>
    <submittedName>
        <fullName evidence="2">Alpha/beta fold hydrolase</fullName>
    </submittedName>
</protein>
<keyword evidence="3" id="KW-1185">Reference proteome</keyword>
<dbReference type="Gene3D" id="3.40.50.1820">
    <property type="entry name" value="alpha/beta hydrolase"/>
    <property type="match status" value="1"/>
</dbReference>
<dbReference type="EMBL" id="JAEEGB010000024">
    <property type="protein sequence ID" value="MBI6874302.1"/>
    <property type="molecule type" value="Genomic_DNA"/>
</dbReference>
<gene>
    <name evidence="2" type="ORF">I6U51_16645</name>
</gene>